<accession>A0A6L5JWY3</accession>
<keyword evidence="3" id="KW-0804">Transcription</keyword>
<dbReference type="SUPFAM" id="SSF46785">
    <property type="entry name" value="Winged helix' DNA-binding domain"/>
    <property type="match status" value="1"/>
</dbReference>
<comment type="caution">
    <text evidence="6">The sequence shown here is derived from an EMBL/GenBank/DDBJ whole genome shotgun (WGS) entry which is preliminary data.</text>
</comment>
<dbReference type="InterPro" id="IPR036388">
    <property type="entry name" value="WH-like_DNA-bd_sf"/>
</dbReference>
<evidence type="ECO:0000256" key="2">
    <source>
        <dbReference type="ARBA" id="ARBA00023125"/>
    </source>
</evidence>
<dbReference type="InterPro" id="IPR036390">
    <property type="entry name" value="WH_DNA-bd_sf"/>
</dbReference>
<dbReference type="Gene3D" id="1.10.10.10">
    <property type="entry name" value="Winged helix-like DNA-binding domain superfamily/Winged helix DNA-binding domain"/>
    <property type="match status" value="1"/>
</dbReference>
<evidence type="ECO:0000256" key="1">
    <source>
        <dbReference type="ARBA" id="ARBA00023015"/>
    </source>
</evidence>
<feature type="domain" description="HTH gntR-type" evidence="5">
    <location>
        <begin position="15"/>
        <end position="81"/>
    </location>
</feature>
<keyword evidence="2" id="KW-0238">DNA-binding</keyword>
<evidence type="ECO:0000259" key="5">
    <source>
        <dbReference type="PROSITE" id="PS50949"/>
    </source>
</evidence>
<dbReference type="Proteomes" id="UP000480275">
    <property type="component" value="Unassembled WGS sequence"/>
</dbReference>
<evidence type="ECO:0000256" key="4">
    <source>
        <dbReference type="SAM" id="MobiDB-lite"/>
    </source>
</evidence>
<dbReference type="PROSITE" id="PS50949">
    <property type="entry name" value="HTH_GNTR"/>
    <property type="match status" value="1"/>
</dbReference>
<dbReference type="PANTHER" id="PTHR43537:SF5">
    <property type="entry name" value="UXU OPERON TRANSCRIPTIONAL REGULATOR"/>
    <property type="match status" value="1"/>
</dbReference>
<reference evidence="6 7" key="1">
    <citation type="submission" date="2019-10" db="EMBL/GenBank/DDBJ databases">
        <title>Whole-genome sequence of the purple nonsulfur photosynthetic bacterium Rhodocyclus tenuis.</title>
        <authorList>
            <person name="Kyndt J.A."/>
            <person name="Meyer T.E."/>
        </authorList>
    </citation>
    <scope>NUCLEOTIDE SEQUENCE [LARGE SCALE GENOMIC DNA]</scope>
    <source>
        <strain evidence="6 7">DSM 110</strain>
    </source>
</reference>
<feature type="region of interest" description="Disordered" evidence="4">
    <location>
        <begin position="251"/>
        <end position="270"/>
    </location>
</feature>
<keyword evidence="1" id="KW-0805">Transcription regulation</keyword>
<protein>
    <submittedName>
        <fullName evidence="6">GntR family transcriptional regulator</fullName>
    </submittedName>
</protein>
<organism evidence="6 7">
    <name type="scientific">Rhodocyclus tenuis</name>
    <name type="common">Rhodospirillum tenue</name>
    <dbReference type="NCBI Taxonomy" id="1066"/>
    <lineage>
        <taxon>Bacteria</taxon>
        <taxon>Pseudomonadati</taxon>
        <taxon>Pseudomonadota</taxon>
        <taxon>Betaproteobacteria</taxon>
        <taxon>Rhodocyclales</taxon>
        <taxon>Rhodocyclaceae</taxon>
        <taxon>Rhodocyclus</taxon>
    </lineage>
</organism>
<sequence length="270" mass="28444">MSGADDIAEALPGARELDVCLAASLRERMFEHRLRPGAALDEASLSRHYGVSRASLRAALQRLATDGLLRPAGEGFAVSALARDDLACLCEQFVQIECHLLCRLAARSSEALVAVLEDCRRAAAQGAVVGNAADGTATGEESIVAAQRWLTCLRRAAAAGGAPVFALLAAQLRRQLRLALGPAWPAIERAAVLDLRVPFGSALLQRRDDEIERLCRMQGRALLAALEATMDVTSSGAGGRVATAAGEALPRGAHSRLGQGKVPVDSPLRR</sequence>
<dbReference type="GO" id="GO:0003700">
    <property type="term" value="F:DNA-binding transcription factor activity"/>
    <property type="evidence" value="ECO:0007669"/>
    <property type="project" value="InterPro"/>
</dbReference>
<dbReference type="EMBL" id="WIXJ01000003">
    <property type="protein sequence ID" value="MQY51531.1"/>
    <property type="molecule type" value="Genomic_DNA"/>
</dbReference>
<gene>
    <name evidence="6" type="ORF">GHK24_07060</name>
</gene>
<evidence type="ECO:0000256" key="3">
    <source>
        <dbReference type="ARBA" id="ARBA00023163"/>
    </source>
</evidence>
<dbReference type="PANTHER" id="PTHR43537">
    <property type="entry name" value="TRANSCRIPTIONAL REGULATOR, GNTR FAMILY"/>
    <property type="match status" value="1"/>
</dbReference>
<dbReference type="PRINTS" id="PR00035">
    <property type="entry name" value="HTHGNTR"/>
</dbReference>
<dbReference type="InterPro" id="IPR000524">
    <property type="entry name" value="Tscrpt_reg_HTH_GntR"/>
</dbReference>
<dbReference type="GO" id="GO:0003677">
    <property type="term" value="F:DNA binding"/>
    <property type="evidence" value="ECO:0007669"/>
    <property type="project" value="UniProtKB-KW"/>
</dbReference>
<evidence type="ECO:0000313" key="6">
    <source>
        <dbReference type="EMBL" id="MQY51531.1"/>
    </source>
</evidence>
<proteinExistence type="predicted"/>
<dbReference type="SMART" id="SM00345">
    <property type="entry name" value="HTH_GNTR"/>
    <property type="match status" value="1"/>
</dbReference>
<dbReference type="Pfam" id="PF00392">
    <property type="entry name" value="GntR"/>
    <property type="match status" value="1"/>
</dbReference>
<dbReference type="AlphaFoldDB" id="A0A6L5JWY3"/>
<evidence type="ECO:0000313" key="7">
    <source>
        <dbReference type="Proteomes" id="UP000480275"/>
    </source>
</evidence>
<name>A0A6L5JWY3_RHOTE</name>
<dbReference type="OrthoDB" id="5343379at2"/>